<dbReference type="Pfam" id="PF02845">
    <property type="entry name" value="CUE"/>
    <property type="match status" value="1"/>
</dbReference>
<dbReference type="InParanoid" id="D3BB18"/>
<organism evidence="3 4">
    <name type="scientific">Heterostelium pallidum (strain ATCC 26659 / Pp 5 / PN500)</name>
    <name type="common">Cellular slime mold</name>
    <name type="synonym">Polysphondylium pallidum</name>
    <dbReference type="NCBI Taxonomy" id="670386"/>
    <lineage>
        <taxon>Eukaryota</taxon>
        <taxon>Amoebozoa</taxon>
        <taxon>Evosea</taxon>
        <taxon>Eumycetozoa</taxon>
        <taxon>Dictyostelia</taxon>
        <taxon>Acytosteliales</taxon>
        <taxon>Acytosteliaceae</taxon>
        <taxon>Heterostelium</taxon>
    </lineage>
</organism>
<evidence type="ECO:0000256" key="1">
    <source>
        <dbReference type="SAM" id="MobiDB-lite"/>
    </source>
</evidence>
<dbReference type="STRING" id="670386.D3BB18"/>
<feature type="compositionally biased region" description="Low complexity" evidence="1">
    <location>
        <begin position="316"/>
        <end position="361"/>
    </location>
</feature>
<sequence>MIPTHQCSIEKDFKTPYSRRKKINCQVSHCNGCDDNSSISLHSNNYIIENGLFQTIVDDMSRIPCGICWCTMGYHYCFSSDIHRVTGVKNAMDIVLLDQSFLNFCRLWLIVQPWVKETEDYPSEEEIKRNEKLVYASPSSSYNYSGSSSSSLSSSSSKIKKRSTWKSKSSPPQKQGGSSGGGLHSDWCFNQDLSVQLPPTPTYPPPHHSSFSHHRRTKSSSPSKPTGNTVPIGGGGSLTSRSLNTSPDHRKPHISSSLNNTHSDLNGTVVSSFSNTYPPPPHSHSHSHSYSHPNSTSGNQFKLPQQQQQHIKRSSHSSTPLSNINSSSTSLSSSYSSNSSKKSMNLQQQPQPQQQQLQSQPMKNTSPVGKTKKYSKLDMSSSSSSSISQPLSPCTSTNSNLSSFSPASSSSVSTTSSHSSRSSSNSSGSSSSSGGVKSSWGSRLIRSVSNSTNHCKSPSPSYQHFLDNETDKVMSTPSRNNKPKYSKREYEAKQAKQEELQQKQLQKQHTNKSEKQQILKLDKEEEFSQFELKKQKANLGVESAESLIQNSLGHFEKVKDIDQCWLQQEPLQLLAFLPTDNSNDNNAAADELLLMLNSDLSKLLKMRYNVFWSHILLNQTVVEFLESFLRFVSRPHQPINLCGTNTAKALGTAEFQQSKRVLEQRVLAVLSRMSLLQEKNGQYIDRDYYAKAIYERSLFDISKIIDICSVFANRCLPEVKSIVNRLFDNQPKFYDDLPAVVALLSRSLLELNQSIIQINNIDLLKIEDACSFLLDIVYSVDCFLKVFSYGCHAFEDNDTFIPIIVYFYEKLIPIFEQSVGVQLKSQLKPIKTHILGIVHSIIKHCHTNKLDQLVNLLSEPCVVCGKKAKGEPRLSYHEVSKRLLSMLGRLVEYKDFEKSRRSKQFNTYFEVVNPTSILFDYEEKSSFSTKLIELSCFDSEIDKVKLTYYLNMMGRELPKDKPTKNTITSSKQSSPVAVTEEKKPNPTDLQNIQSVKDIFQDWGDKFIFKCLKFYNDNVENTVNALFEDSLPSHLKSVNRLESFAVSTSPTINNNNNNQTIPTEQTNTTSTTTTTTNTTSSKNIDVNNLSVEVYEMSIGKKSNDNVPMTRDIKSYITNYSNYEAMYDDEYDDSLDVFLGVPVQDGESLETQEQEEKKPANEPLAVKKSHSKKGYLFGSLLTNHVFAKTTIIPVKARPVQRHQSGELCFGIRCTGEEPSDKSVDPLDLISLIGAEQGRPTICESAMIALAKHSIVRTKRVGERGSPCLVPLLMKKVLVLKPFTRTEEGDSRSILLVLSVMFRYVYVYPTWPTGSDASYWLEL</sequence>
<evidence type="ECO:0000259" key="2">
    <source>
        <dbReference type="PROSITE" id="PS51140"/>
    </source>
</evidence>
<feature type="region of interest" description="Disordered" evidence="1">
    <location>
        <begin position="161"/>
        <end position="183"/>
    </location>
</feature>
<accession>D3BB18</accession>
<dbReference type="Gene3D" id="1.10.8.10">
    <property type="entry name" value="DNA helicase RuvA subunit, C-terminal domain"/>
    <property type="match status" value="1"/>
</dbReference>
<dbReference type="RefSeq" id="XP_020433872.1">
    <property type="nucleotide sequence ID" value="XM_020576623.1"/>
</dbReference>
<protein>
    <submittedName>
        <fullName evidence="3">Ubiquitin system component Cue domain containing protein</fullName>
    </submittedName>
</protein>
<feature type="compositionally biased region" description="Low complexity" evidence="1">
    <location>
        <begin position="166"/>
        <end position="176"/>
    </location>
</feature>
<proteinExistence type="predicted"/>
<dbReference type="InterPro" id="IPR052586">
    <property type="entry name" value="ASCC2"/>
</dbReference>
<name>D3BB18_HETP5</name>
<feature type="region of interest" description="Disordered" evidence="1">
    <location>
        <begin position="1048"/>
        <end position="1080"/>
    </location>
</feature>
<feature type="region of interest" description="Disordered" evidence="1">
    <location>
        <begin position="960"/>
        <end position="988"/>
    </location>
</feature>
<feature type="compositionally biased region" description="Basic and acidic residues" evidence="1">
    <location>
        <begin position="486"/>
        <end position="501"/>
    </location>
</feature>
<evidence type="ECO:0000313" key="4">
    <source>
        <dbReference type="Proteomes" id="UP000001396"/>
    </source>
</evidence>
<dbReference type="InterPro" id="IPR009060">
    <property type="entry name" value="UBA-like_sf"/>
</dbReference>
<evidence type="ECO:0000313" key="3">
    <source>
        <dbReference type="EMBL" id="EFA81755.1"/>
    </source>
</evidence>
<keyword evidence="4" id="KW-1185">Reference proteome</keyword>
<feature type="compositionally biased region" description="Polar residues" evidence="1">
    <location>
        <begin position="964"/>
        <end position="976"/>
    </location>
</feature>
<feature type="compositionally biased region" description="Polar residues" evidence="1">
    <location>
        <begin position="254"/>
        <end position="273"/>
    </location>
</feature>
<feature type="region of interest" description="Disordered" evidence="1">
    <location>
        <begin position="195"/>
        <end position="517"/>
    </location>
</feature>
<comment type="caution">
    <text evidence="3">The sequence shown here is derived from an EMBL/GenBank/DDBJ whole genome shotgun (WGS) entry which is preliminary data.</text>
</comment>
<feature type="domain" description="CUE" evidence="2">
    <location>
        <begin position="987"/>
        <end position="1030"/>
    </location>
</feature>
<dbReference type="SUPFAM" id="SSF46934">
    <property type="entry name" value="UBA-like"/>
    <property type="match status" value="1"/>
</dbReference>
<dbReference type="InterPro" id="IPR041800">
    <property type="entry name" value="ASCC2_CUE"/>
</dbReference>
<dbReference type="GeneID" id="31361233"/>
<reference evidence="3 4" key="1">
    <citation type="journal article" date="2011" name="Genome Res.">
        <title>Phylogeny-wide analysis of social amoeba genomes highlights ancient origins for complex intercellular communication.</title>
        <authorList>
            <person name="Heidel A.J."/>
            <person name="Lawal H.M."/>
            <person name="Felder M."/>
            <person name="Schilde C."/>
            <person name="Helps N.R."/>
            <person name="Tunggal B."/>
            <person name="Rivero F."/>
            <person name="John U."/>
            <person name="Schleicher M."/>
            <person name="Eichinger L."/>
            <person name="Platzer M."/>
            <person name="Noegel A.A."/>
            <person name="Schaap P."/>
            <person name="Gloeckner G."/>
        </authorList>
    </citation>
    <scope>NUCLEOTIDE SEQUENCE [LARGE SCALE GENOMIC DNA]</scope>
    <source>
        <strain evidence="4">ATCC 26659 / Pp 5 / PN500</strain>
    </source>
</reference>
<dbReference type="InterPro" id="IPR003892">
    <property type="entry name" value="CUE"/>
</dbReference>
<feature type="compositionally biased region" description="Polar residues" evidence="1">
    <location>
        <begin position="298"/>
        <end position="309"/>
    </location>
</feature>
<feature type="compositionally biased region" description="Polar residues" evidence="1">
    <location>
        <begin position="447"/>
        <end position="462"/>
    </location>
</feature>
<dbReference type="GO" id="GO:0043130">
    <property type="term" value="F:ubiquitin binding"/>
    <property type="evidence" value="ECO:0007669"/>
    <property type="project" value="InterPro"/>
</dbReference>
<dbReference type="CDD" id="cd14364">
    <property type="entry name" value="CUE_ASCC2"/>
    <property type="match status" value="1"/>
</dbReference>
<dbReference type="PANTHER" id="PTHR21494">
    <property type="entry name" value="ACTIVATING SIGNAL COINTEGRATOR 1 COMPLEX SUBUNIT 2 ASC-1 COMPLEX SUBUNIT P100"/>
    <property type="match status" value="1"/>
</dbReference>
<dbReference type="EMBL" id="ADBJ01000025">
    <property type="protein sequence ID" value="EFA81755.1"/>
    <property type="molecule type" value="Genomic_DNA"/>
</dbReference>
<feature type="compositionally biased region" description="Pro residues" evidence="1">
    <location>
        <begin position="198"/>
        <end position="207"/>
    </location>
</feature>
<dbReference type="PROSITE" id="PS51140">
    <property type="entry name" value="CUE"/>
    <property type="match status" value="1"/>
</dbReference>
<gene>
    <name evidence="3" type="primary">ascc2</name>
    <name evidence="3" type="ORF">PPL_05749</name>
</gene>
<dbReference type="PANTHER" id="PTHR21494:SF0">
    <property type="entry name" value="ACTIVATING SIGNAL COINTEGRATOR 1 COMPLEX SUBUNIT 2"/>
    <property type="match status" value="1"/>
</dbReference>
<feature type="compositionally biased region" description="Low complexity" evidence="1">
    <location>
        <begin position="395"/>
        <end position="442"/>
    </location>
</feature>
<dbReference type="Proteomes" id="UP000001396">
    <property type="component" value="Unassembled WGS sequence"/>
</dbReference>